<proteinExistence type="predicted"/>
<dbReference type="GO" id="GO:0016788">
    <property type="term" value="F:hydrolase activity, acting on ester bonds"/>
    <property type="evidence" value="ECO:0007669"/>
    <property type="project" value="InterPro"/>
</dbReference>
<dbReference type="CDD" id="cd01823">
    <property type="entry name" value="SEST_like"/>
    <property type="match status" value="1"/>
</dbReference>
<dbReference type="Proteomes" id="UP001149165">
    <property type="component" value="Unassembled WGS sequence"/>
</dbReference>
<feature type="domain" description="SGNH hydrolase-type esterase" evidence="1">
    <location>
        <begin position="13"/>
        <end position="266"/>
    </location>
</feature>
<comment type="caution">
    <text evidence="2">The sequence shown here is derived from an EMBL/GenBank/DDBJ whole genome shotgun (WGS) entry which is preliminary data.</text>
</comment>
<evidence type="ECO:0000313" key="3">
    <source>
        <dbReference type="Proteomes" id="UP001149165"/>
    </source>
</evidence>
<dbReference type="InterPro" id="IPR036514">
    <property type="entry name" value="SGNH_hydro_sf"/>
</dbReference>
<dbReference type="Pfam" id="PF13472">
    <property type="entry name" value="Lipase_GDSL_2"/>
    <property type="match status" value="1"/>
</dbReference>
<dbReference type="GO" id="GO:0006629">
    <property type="term" value="P:lipid metabolic process"/>
    <property type="evidence" value="ECO:0007669"/>
    <property type="project" value="TreeGrafter"/>
</dbReference>
<dbReference type="PANTHER" id="PTHR37981:SF1">
    <property type="entry name" value="SGNH HYDROLASE-TYPE ESTERASE DOMAIN-CONTAINING PROTEIN"/>
    <property type="match status" value="1"/>
</dbReference>
<dbReference type="InterPro" id="IPR037460">
    <property type="entry name" value="SEST-like"/>
</dbReference>
<dbReference type="AlphaFoldDB" id="A0A9W9FVY3"/>
<dbReference type="InterPro" id="IPR013830">
    <property type="entry name" value="SGNH_hydro"/>
</dbReference>
<dbReference type="EMBL" id="JAPQKH010000003">
    <property type="protein sequence ID" value="KAJ5107456.1"/>
    <property type="molecule type" value="Genomic_DNA"/>
</dbReference>
<evidence type="ECO:0000259" key="1">
    <source>
        <dbReference type="Pfam" id="PF13472"/>
    </source>
</evidence>
<dbReference type="OrthoDB" id="21678at2759"/>
<reference evidence="2" key="1">
    <citation type="submission" date="2022-11" db="EMBL/GenBank/DDBJ databases">
        <authorList>
            <person name="Petersen C."/>
        </authorList>
    </citation>
    <scope>NUCLEOTIDE SEQUENCE</scope>
    <source>
        <strain evidence="2">IBT 30069</strain>
    </source>
</reference>
<reference evidence="2" key="2">
    <citation type="journal article" date="2023" name="IMA Fungus">
        <title>Comparative genomic study of the Penicillium genus elucidates a diverse pangenome and 15 lateral gene transfer events.</title>
        <authorList>
            <person name="Petersen C."/>
            <person name="Sorensen T."/>
            <person name="Nielsen M.R."/>
            <person name="Sondergaard T.E."/>
            <person name="Sorensen J.L."/>
            <person name="Fitzpatrick D.A."/>
            <person name="Frisvad J.C."/>
            <person name="Nielsen K.L."/>
        </authorList>
    </citation>
    <scope>NUCLEOTIDE SEQUENCE</scope>
    <source>
        <strain evidence="2">IBT 30069</strain>
    </source>
</reference>
<name>A0A9W9FVY3_9EURO</name>
<evidence type="ECO:0000313" key="2">
    <source>
        <dbReference type="EMBL" id="KAJ5107456.1"/>
    </source>
</evidence>
<dbReference type="SUPFAM" id="SSF52266">
    <property type="entry name" value="SGNH hydrolase"/>
    <property type="match status" value="1"/>
</dbReference>
<gene>
    <name evidence="2" type="ORF">N7456_004131</name>
</gene>
<organism evidence="2 3">
    <name type="scientific">Penicillium angulare</name>
    <dbReference type="NCBI Taxonomy" id="116970"/>
    <lineage>
        <taxon>Eukaryota</taxon>
        <taxon>Fungi</taxon>
        <taxon>Dikarya</taxon>
        <taxon>Ascomycota</taxon>
        <taxon>Pezizomycotina</taxon>
        <taxon>Eurotiomycetes</taxon>
        <taxon>Eurotiomycetidae</taxon>
        <taxon>Eurotiales</taxon>
        <taxon>Aspergillaceae</taxon>
        <taxon>Penicillium</taxon>
    </lineage>
</organism>
<sequence length="283" mass="30391">MTADNKRLRIVSVGSSFAAGPGIPPQLEPLSARRSGQNYPHLVAKELNAELTDLTVSGATLLNITVEPQTAVLSKDVFPPQIESIPEDADIITVTAGGNDIGYIGNMIFDAGTGTTMGWMANAVIQTIRSAVAIFSTAQETPTPLSPEELSQRMGDVLDQIHKKAPKARVYLVEYLAVVGPSTKPGVDISFTQENIDHHCQVASSLQNAYIAAAGARSEWCERVPIHELSLKHVLGSQEPWVGGFNLYSLIREGIVLHPNLDGMKAVANILLPKIQKNLAARP</sequence>
<dbReference type="PANTHER" id="PTHR37981">
    <property type="entry name" value="LIPASE 2"/>
    <property type="match status" value="1"/>
</dbReference>
<accession>A0A9W9FVY3</accession>
<dbReference type="Gene3D" id="3.40.50.1110">
    <property type="entry name" value="SGNH hydrolase"/>
    <property type="match status" value="1"/>
</dbReference>
<keyword evidence="3" id="KW-1185">Reference proteome</keyword>
<protein>
    <recommendedName>
        <fullName evidence="1">SGNH hydrolase-type esterase domain-containing protein</fullName>
    </recommendedName>
</protein>